<organism evidence="1 2">
    <name type="scientific">Ferruginibacter yonginensis</name>
    <dbReference type="NCBI Taxonomy" id="1310416"/>
    <lineage>
        <taxon>Bacteria</taxon>
        <taxon>Pseudomonadati</taxon>
        <taxon>Bacteroidota</taxon>
        <taxon>Chitinophagia</taxon>
        <taxon>Chitinophagales</taxon>
        <taxon>Chitinophagaceae</taxon>
        <taxon>Ferruginibacter</taxon>
    </lineage>
</organism>
<evidence type="ECO:0000313" key="1">
    <source>
        <dbReference type="EMBL" id="MFC4262934.1"/>
    </source>
</evidence>
<dbReference type="RefSeq" id="WP_379708879.1">
    <property type="nucleotide sequence ID" value="NZ_JBHSCZ010000002.1"/>
</dbReference>
<keyword evidence="2" id="KW-1185">Reference proteome</keyword>
<proteinExistence type="predicted"/>
<sequence>MISTKTPTTCLSCGSTVKGRADKKFCNDYCRNEYNNRLKSTTTNLVRNINNALGKNRRILEALLVNNEETAKVTGEKLLSHGFQFKYSTHTYTNKKGNVYCFCYDMGYLALENDWYLVVKRKEA</sequence>
<protein>
    <recommendedName>
        <fullName evidence="3">DUF2116 family Zn-ribbon domain-containing protein</fullName>
    </recommendedName>
</protein>
<dbReference type="Proteomes" id="UP001595907">
    <property type="component" value="Unassembled WGS sequence"/>
</dbReference>
<comment type="caution">
    <text evidence="1">The sequence shown here is derived from an EMBL/GenBank/DDBJ whole genome shotgun (WGS) entry which is preliminary data.</text>
</comment>
<dbReference type="EMBL" id="JBHSCZ010000002">
    <property type="protein sequence ID" value="MFC4262934.1"/>
    <property type="molecule type" value="Genomic_DNA"/>
</dbReference>
<evidence type="ECO:0008006" key="3">
    <source>
        <dbReference type="Google" id="ProtNLM"/>
    </source>
</evidence>
<reference evidence="2" key="1">
    <citation type="journal article" date="2019" name="Int. J. Syst. Evol. Microbiol.">
        <title>The Global Catalogue of Microorganisms (GCM) 10K type strain sequencing project: providing services to taxonomists for standard genome sequencing and annotation.</title>
        <authorList>
            <consortium name="The Broad Institute Genomics Platform"/>
            <consortium name="The Broad Institute Genome Sequencing Center for Infectious Disease"/>
            <person name="Wu L."/>
            <person name="Ma J."/>
        </authorList>
    </citation>
    <scope>NUCLEOTIDE SEQUENCE [LARGE SCALE GENOMIC DNA]</scope>
    <source>
        <strain evidence="2">CECT 8289</strain>
    </source>
</reference>
<accession>A0ABV8QVG2</accession>
<gene>
    <name evidence="1" type="ORF">ACFOWM_08605</name>
</gene>
<name>A0ABV8QVG2_9BACT</name>
<evidence type="ECO:0000313" key="2">
    <source>
        <dbReference type="Proteomes" id="UP001595907"/>
    </source>
</evidence>